<protein>
    <submittedName>
        <fullName evidence="1">Uncharacterized protein</fullName>
    </submittedName>
</protein>
<reference evidence="1" key="2">
    <citation type="journal article" date="2015" name="Fish Shellfish Immunol.">
        <title>Early steps in the European eel (Anguilla anguilla)-Vibrio vulnificus interaction in the gills: Role of the RtxA13 toxin.</title>
        <authorList>
            <person name="Callol A."/>
            <person name="Pajuelo D."/>
            <person name="Ebbesson L."/>
            <person name="Teles M."/>
            <person name="MacKenzie S."/>
            <person name="Amaro C."/>
        </authorList>
    </citation>
    <scope>NUCLEOTIDE SEQUENCE</scope>
</reference>
<proteinExistence type="predicted"/>
<organism evidence="1">
    <name type="scientific">Anguilla anguilla</name>
    <name type="common">European freshwater eel</name>
    <name type="synonym">Muraena anguilla</name>
    <dbReference type="NCBI Taxonomy" id="7936"/>
    <lineage>
        <taxon>Eukaryota</taxon>
        <taxon>Metazoa</taxon>
        <taxon>Chordata</taxon>
        <taxon>Craniata</taxon>
        <taxon>Vertebrata</taxon>
        <taxon>Euteleostomi</taxon>
        <taxon>Actinopterygii</taxon>
        <taxon>Neopterygii</taxon>
        <taxon>Teleostei</taxon>
        <taxon>Anguilliformes</taxon>
        <taxon>Anguillidae</taxon>
        <taxon>Anguilla</taxon>
    </lineage>
</organism>
<reference evidence="1" key="1">
    <citation type="submission" date="2014-11" db="EMBL/GenBank/DDBJ databases">
        <authorList>
            <person name="Amaro Gonzalez C."/>
        </authorList>
    </citation>
    <scope>NUCLEOTIDE SEQUENCE</scope>
</reference>
<name>A0A0E9TMX1_ANGAN</name>
<dbReference type="AlphaFoldDB" id="A0A0E9TMX1"/>
<evidence type="ECO:0000313" key="1">
    <source>
        <dbReference type="EMBL" id="JAH54782.1"/>
    </source>
</evidence>
<dbReference type="EMBL" id="GBXM01053795">
    <property type="protein sequence ID" value="JAH54782.1"/>
    <property type="molecule type" value="Transcribed_RNA"/>
</dbReference>
<accession>A0A0E9TMX1</accession>
<sequence length="30" mass="3121">MPKICCGATSLAILGKTASGCHYHYTPPQA</sequence>